<dbReference type="Pfam" id="PF00293">
    <property type="entry name" value="NUDIX"/>
    <property type="match status" value="1"/>
</dbReference>
<dbReference type="InterPro" id="IPR020476">
    <property type="entry name" value="Nudix_hydrolase"/>
</dbReference>
<dbReference type="PROSITE" id="PS00893">
    <property type="entry name" value="NUDIX_BOX"/>
    <property type="match status" value="1"/>
</dbReference>
<sequence>MCTAGPGAWDAAAMDVRHETASVYLFARFGPLWRLGVIEHPRHGGWMVPGGHTRPGEGPEQAAVRETIEETGYRPRLLPAAGRTLPADYPHPEAMPAEPPPGSAPWWAVAIPAGPDRRHPERHTHVDHVHVGVVDRPYGPRGPAEHPFRWVTASELETLDAPADNRILGAALFELMPATTAAGRSRTPLDDDLRRELLRRRDIDQAFRTSLPATVTEEVAAQWAAMDNDNTEWLRQVIDRAGWPGRSLCGDEASDAAWLLAQHADRRPHLQEAWVDLLAEAVTAGDAEPRHLAFLEDRISVRATREQWFGTQHHKSLTGQWEPISVRDLEGVDQRRAENGLESLSENTKRINDSN</sequence>
<evidence type="ECO:0000256" key="2">
    <source>
        <dbReference type="ARBA" id="ARBA00022801"/>
    </source>
</evidence>
<dbReference type="PROSITE" id="PS51462">
    <property type="entry name" value="NUDIX"/>
    <property type="match status" value="1"/>
</dbReference>
<evidence type="ECO:0000313" key="5">
    <source>
        <dbReference type="EMBL" id="GGX67088.1"/>
    </source>
</evidence>
<dbReference type="InterPro" id="IPR015797">
    <property type="entry name" value="NUDIX_hydrolase-like_dom_sf"/>
</dbReference>
<dbReference type="InterPro" id="IPR020084">
    <property type="entry name" value="NUDIX_hydrolase_CS"/>
</dbReference>
<proteinExistence type="inferred from homology"/>
<dbReference type="PANTHER" id="PTHR21340">
    <property type="entry name" value="DIADENOSINE 5,5-P1,P4-TETRAPHOSPHATE PYROPHOSPHOHYDROLASE MUTT"/>
    <property type="match status" value="1"/>
</dbReference>
<keyword evidence="2 3" id="KW-0378">Hydrolase</keyword>
<feature type="domain" description="Nudix hydrolase" evidence="4">
    <location>
        <begin position="16"/>
        <end position="173"/>
    </location>
</feature>
<comment type="similarity">
    <text evidence="1 3">Belongs to the Nudix hydrolase family.</text>
</comment>
<comment type="caution">
    <text evidence="5">The sequence shown here is derived from an EMBL/GenBank/DDBJ whole genome shotgun (WGS) entry which is preliminary data.</text>
</comment>
<evidence type="ECO:0000256" key="3">
    <source>
        <dbReference type="RuleBase" id="RU003476"/>
    </source>
</evidence>
<dbReference type="EMBL" id="BMUT01000001">
    <property type="protein sequence ID" value="GGX67088.1"/>
    <property type="molecule type" value="Genomic_DNA"/>
</dbReference>
<organism evidence="5 6">
    <name type="scientific">Streptomyces hiroshimensis</name>
    <dbReference type="NCBI Taxonomy" id="66424"/>
    <lineage>
        <taxon>Bacteria</taxon>
        <taxon>Bacillati</taxon>
        <taxon>Actinomycetota</taxon>
        <taxon>Actinomycetes</taxon>
        <taxon>Kitasatosporales</taxon>
        <taxon>Streptomycetaceae</taxon>
        <taxon>Streptomyces</taxon>
    </lineage>
</organism>
<gene>
    <name evidence="5" type="ORF">GCM10010324_10420</name>
</gene>
<dbReference type="SUPFAM" id="SSF55811">
    <property type="entry name" value="Nudix"/>
    <property type="match status" value="1"/>
</dbReference>
<evidence type="ECO:0000259" key="4">
    <source>
        <dbReference type="PROSITE" id="PS51462"/>
    </source>
</evidence>
<reference evidence="6" key="1">
    <citation type="journal article" date="2019" name="Int. J. Syst. Evol. Microbiol.">
        <title>The Global Catalogue of Microorganisms (GCM) 10K type strain sequencing project: providing services to taxonomists for standard genome sequencing and annotation.</title>
        <authorList>
            <consortium name="The Broad Institute Genomics Platform"/>
            <consortium name="The Broad Institute Genome Sequencing Center for Infectious Disease"/>
            <person name="Wu L."/>
            <person name="Ma J."/>
        </authorList>
    </citation>
    <scope>NUCLEOTIDE SEQUENCE [LARGE SCALE GENOMIC DNA]</scope>
    <source>
        <strain evidence="6">JCM 4586</strain>
    </source>
</reference>
<keyword evidence="6" id="KW-1185">Reference proteome</keyword>
<protein>
    <recommendedName>
        <fullName evidence="4">Nudix hydrolase domain-containing protein</fullName>
    </recommendedName>
</protein>
<dbReference type="Proteomes" id="UP000659223">
    <property type="component" value="Unassembled WGS sequence"/>
</dbReference>
<dbReference type="InterPro" id="IPR051325">
    <property type="entry name" value="Nudix_hydrolase_domain"/>
</dbReference>
<name>A0ABQ2Y6N1_9ACTN</name>
<dbReference type="InterPro" id="IPR000086">
    <property type="entry name" value="NUDIX_hydrolase_dom"/>
</dbReference>
<dbReference type="InterPro" id="IPR046732">
    <property type="entry name" value="DUF6624"/>
</dbReference>
<evidence type="ECO:0000256" key="1">
    <source>
        <dbReference type="ARBA" id="ARBA00005582"/>
    </source>
</evidence>
<dbReference type="Gene3D" id="3.90.79.10">
    <property type="entry name" value="Nucleoside Triphosphate Pyrophosphohydrolase"/>
    <property type="match status" value="1"/>
</dbReference>
<dbReference type="PRINTS" id="PR00502">
    <property type="entry name" value="NUDIXFAMILY"/>
</dbReference>
<evidence type="ECO:0000313" key="6">
    <source>
        <dbReference type="Proteomes" id="UP000659223"/>
    </source>
</evidence>
<dbReference type="Pfam" id="PF20329">
    <property type="entry name" value="DUF6624"/>
    <property type="match status" value="1"/>
</dbReference>
<dbReference type="PANTHER" id="PTHR21340:SF0">
    <property type="entry name" value="BIS(5'-NUCLEOSYL)-TETRAPHOSPHATASE [ASYMMETRICAL]"/>
    <property type="match status" value="1"/>
</dbReference>
<accession>A0ABQ2Y6N1</accession>